<dbReference type="SMART" id="SM00642">
    <property type="entry name" value="Aamy"/>
    <property type="match status" value="1"/>
</dbReference>
<dbReference type="GO" id="GO:0015180">
    <property type="term" value="F:L-alanine transmembrane transporter activity"/>
    <property type="evidence" value="ECO:0007669"/>
    <property type="project" value="TreeGrafter"/>
</dbReference>
<organism evidence="3 4">
    <name type="scientific">Acrobeloides nanus</name>
    <dbReference type="NCBI Taxonomy" id="290746"/>
    <lineage>
        <taxon>Eukaryota</taxon>
        <taxon>Metazoa</taxon>
        <taxon>Ecdysozoa</taxon>
        <taxon>Nematoda</taxon>
        <taxon>Chromadorea</taxon>
        <taxon>Rhabditida</taxon>
        <taxon>Tylenchina</taxon>
        <taxon>Cephalobomorpha</taxon>
        <taxon>Cephaloboidea</taxon>
        <taxon>Cephalobidae</taxon>
        <taxon>Acrobeloides</taxon>
    </lineage>
</organism>
<dbReference type="GO" id="GO:0016323">
    <property type="term" value="C:basolateral plasma membrane"/>
    <property type="evidence" value="ECO:0007669"/>
    <property type="project" value="TreeGrafter"/>
</dbReference>
<dbReference type="PANTHER" id="PTHR46673:SF1">
    <property type="entry name" value="4F2 CELL-SURFACE ANTIGEN HEAVY CHAIN"/>
    <property type="match status" value="1"/>
</dbReference>
<evidence type="ECO:0000256" key="1">
    <source>
        <dbReference type="SAM" id="Phobius"/>
    </source>
</evidence>
<dbReference type="InterPro" id="IPR017853">
    <property type="entry name" value="GH"/>
</dbReference>
<dbReference type="GO" id="GO:1904273">
    <property type="term" value="P:L-alanine import across plasma membrane"/>
    <property type="evidence" value="ECO:0007669"/>
    <property type="project" value="TreeGrafter"/>
</dbReference>
<name>A0A914C3P6_9BILA</name>
<sequence length="593" mass="66656">MAPVDRPTMFLEYEALKNSLKMSANESLMPNSEDGKTPQSYNVESGQVKFTKDTDNVDVNASSKLIGLTKEQLEQYRNDPFWKPIRYALFVLFWLVWLLMFVGAILIVVLSPKCAAKEVTKWSKVAVAYQVFTPTFFDADNDGVGDFEGIRQKLDYFRKIGATTIWARHVVQAEKDEFDPSLVVDSINVDSRLGTEEDFKKLVNAVHDKDLYFVMDLPLTVSKKHPYAKSNSAKKSNESGSENLYVINLGESAVADNLLKTAKKYLDLGVDGFYFSEYKATKNGFNKNYLEEFGSQIKQEVEKDENLKHKEILLFADSKLKTDAQNSSIEFYVKPLLDCSDKGVYECIHDTVTSEKQIANENPDGEAQPLWEITDLYGSRIDTKLKDYSSKEISQLGSLASLLQLFLRGPSSILYGEELATPSFNGTQRGYMRWTSEKEKNYGFSDADGTLFFKTSEAADADVQTQSGDINSPFETFKRMAKLRQRDEILQVGQLELKSVGANSLLLSRFTANSTLEKVYILALNFDKSEGKKIAQAELADQDLIQGRSLDKAEILVVSAYQTKYHVRQALNLNEGLELEPLHGIVVALSPSA</sequence>
<evidence type="ECO:0000313" key="3">
    <source>
        <dbReference type="Proteomes" id="UP000887540"/>
    </source>
</evidence>
<evidence type="ECO:0000313" key="4">
    <source>
        <dbReference type="WBParaSite" id="ACRNAN_Path_1610.g6261.t1"/>
    </source>
</evidence>
<keyword evidence="1" id="KW-1133">Transmembrane helix</keyword>
<dbReference type="InterPro" id="IPR031984">
    <property type="entry name" value="SLC3A2_N"/>
</dbReference>
<dbReference type="AlphaFoldDB" id="A0A914C3P6"/>
<dbReference type="Proteomes" id="UP000887540">
    <property type="component" value="Unplaced"/>
</dbReference>
<evidence type="ECO:0000259" key="2">
    <source>
        <dbReference type="SMART" id="SM00642"/>
    </source>
</evidence>
<protein>
    <submittedName>
        <fullName evidence="4">Glycosyl hydrolase family 13 catalytic domain-containing protein</fullName>
    </submittedName>
</protein>
<dbReference type="GO" id="GO:0016324">
    <property type="term" value="C:apical plasma membrane"/>
    <property type="evidence" value="ECO:0007669"/>
    <property type="project" value="TreeGrafter"/>
</dbReference>
<dbReference type="Pfam" id="PF00128">
    <property type="entry name" value="Alpha-amylase"/>
    <property type="match status" value="1"/>
</dbReference>
<dbReference type="InterPro" id="IPR006047">
    <property type="entry name" value="GH13_cat_dom"/>
</dbReference>
<keyword evidence="3" id="KW-1185">Reference proteome</keyword>
<keyword evidence="1" id="KW-0812">Transmembrane</keyword>
<keyword evidence="1" id="KW-0472">Membrane</keyword>
<dbReference type="GO" id="GO:0015190">
    <property type="term" value="F:L-leucine transmembrane transporter activity"/>
    <property type="evidence" value="ECO:0007669"/>
    <property type="project" value="TreeGrafter"/>
</dbReference>
<dbReference type="GO" id="GO:1903801">
    <property type="term" value="P:L-leucine import across plasma membrane"/>
    <property type="evidence" value="ECO:0007669"/>
    <property type="project" value="TreeGrafter"/>
</dbReference>
<accession>A0A914C3P6</accession>
<dbReference type="Pfam" id="PF16028">
    <property type="entry name" value="SLC3A2_N"/>
    <property type="match status" value="1"/>
</dbReference>
<proteinExistence type="predicted"/>
<dbReference type="GO" id="GO:0015173">
    <property type="term" value="F:aromatic amino acid transmembrane transporter activity"/>
    <property type="evidence" value="ECO:0007669"/>
    <property type="project" value="TreeGrafter"/>
</dbReference>
<dbReference type="GO" id="GO:0015823">
    <property type="term" value="P:phenylalanine transport"/>
    <property type="evidence" value="ECO:0007669"/>
    <property type="project" value="TreeGrafter"/>
</dbReference>
<dbReference type="PANTHER" id="PTHR46673">
    <property type="entry name" value="4F2 CELL-SURFACE ANTIGEN HEAVY CHAIN"/>
    <property type="match status" value="1"/>
</dbReference>
<dbReference type="SUPFAM" id="SSF51445">
    <property type="entry name" value="(Trans)glycosidases"/>
    <property type="match status" value="1"/>
</dbReference>
<feature type="domain" description="Glycosyl hydrolase family 13 catalytic" evidence="2">
    <location>
        <begin position="130"/>
        <end position="462"/>
    </location>
</feature>
<dbReference type="InterPro" id="IPR042280">
    <property type="entry name" value="SLC3A2"/>
</dbReference>
<dbReference type="WBParaSite" id="ACRNAN_Path_1610.g6261.t1">
    <property type="protein sequence ID" value="ACRNAN_Path_1610.g6261.t1"/>
    <property type="gene ID" value="ACRNAN_Path_1610.g6261"/>
</dbReference>
<dbReference type="GO" id="GO:0005975">
    <property type="term" value="P:carbohydrate metabolic process"/>
    <property type="evidence" value="ECO:0007669"/>
    <property type="project" value="InterPro"/>
</dbReference>
<reference evidence="4" key="1">
    <citation type="submission" date="2022-11" db="UniProtKB">
        <authorList>
            <consortium name="WormBaseParasite"/>
        </authorList>
    </citation>
    <scope>IDENTIFICATION</scope>
</reference>
<dbReference type="Gene3D" id="3.20.20.80">
    <property type="entry name" value="Glycosidases"/>
    <property type="match status" value="1"/>
</dbReference>
<feature type="transmembrane region" description="Helical" evidence="1">
    <location>
        <begin position="87"/>
        <end position="110"/>
    </location>
</feature>